<keyword evidence="4 5" id="KW-0326">Glycosidase</keyword>
<dbReference type="AlphaFoldDB" id="A0A0J8VPJ1"/>
<dbReference type="PANTHER" id="PTHR43817">
    <property type="entry name" value="GLYCOSYL HYDROLASE"/>
    <property type="match status" value="1"/>
</dbReference>
<protein>
    <submittedName>
        <fullName evidence="6">Alpha-N-arabinofuranosidase</fullName>
    </submittedName>
</protein>
<evidence type="ECO:0000256" key="5">
    <source>
        <dbReference type="RuleBase" id="RU361187"/>
    </source>
</evidence>
<sequence>MNDSPWPNPLVRYRSDPSVLLHGGQYYFASSVMEYDRLELRRASSLEGLNTAKPVVVWRKPDSGPMSLLIWAPELHNIQDKWYLYFSATSTHEMKGNTRQHRMFVLECSDPDPLTGKWTDKGQIKTALDTFSLDATVFVLKGKLWYTWSQKTPNIESNSNIYLSEMANPWTLTGKAVLLSKPDYEWEKQGYPVNEAPAAVTHGNRIFISYSASATDKHYCLGLLWADITDDLLNAESWHKSPDPVFMTHLENQQYGPGHNSFTKTPDGQDVLVYHARMSTEGEGDPAYCPCRHTRAKIFHWDDNGMPQFGVPPPDHP</sequence>
<dbReference type="Gene3D" id="2.115.10.20">
    <property type="entry name" value="Glycosyl hydrolase domain, family 43"/>
    <property type="match status" value="1"/>
</dbReference>
<dbReference type="Proteomes" id="UP000037315">
    <property type="component" value="Unassembled WGS sequence"/>
</dbReference>
<dbReference type="GO" id="GO:0004553">
    <property type="term" value="F:hydrolase activity, hydrolyzing O-glycosyl compounds"/>
    <property type="evidence" value="ECO:0007669"/>
    <property type="project" value="InterPro"/>
</dbReference>
<evidence type="ECO:0000256" key="1">
    <source>
        <dbReference type="ARBA" id="ARBA00009865"/>
    </source>
</evidence>
<dbReference type="STRING" id="1121863.GCA_000621185_01952"/>
<reference evidence="6 7" key="1">
    <citation type="submission" date="2015-06" db="EMBL/GenBank/DDBJ databases">
        <title>Genome sequencing of Cronobacter sp. strain DJ34 isolated from petroleum contaminated sludge of Duliajan Oil Fields, Assam, India.</title>
        <authorList>
            <person name="Pal S."/>
            <person name="Banerjee T.D."/>
            <person name="Roy A."/>
            <person name="Sar P."/>
            <person name="Kazy S.K."/>
        </authorList>
    </citation>
    <scope>NUCLEOTIDE SEQUENCE [LARGE SCALE GENOMIC DNA]</scope>
    <source>
        <strain evidence="6 7">DJ34</strain>
    </source>
</reference>
<comment type="similarity">
    <text evidence="1 5">Belongs to the glycosyl hydrolase 43 family.</text>
</comment>
<evidence type="ECO:0000256" key="3">
    <source>
        <dbReference type="ARBA" id="ARBA00022801"/>
    </source>
</evidence>
<dbReference type="PANTHER" id="PTHR43817:SF1">
    <property type="entry name" value="HYDROLASE, FAMILY 43, PUTATIVE (AFU_ORTHOLOGUE AFUA_3G01660)-RELATED"/>
    <property type="match status" value="1"/>
</dbReference>
<dbReference type="PATRIC" id="fig|1656095.3.peg.3510"/>
<evidence type="ECO:0000256" key="4">
    <source>
        <dbReference type="ARBA" id="ARBA00023295"/>
    </source>
</evidence>
<dbReference type="InterPro" id="IPR016828">
    <property type="entry name" value="Alpha-L-arabinofuranosidase"/>
</dbReference>
<dbReference type="InterPro" id="IPR006710">
    <property type="entry name" value="Glyco_hydro_43"/>
</dbReference>
<comment type="caution">
    <text evidence="6">The sequence shown here is derived from an EMBL/GenBank/DDBJ whole genome shotgun (WGS) entry which is preliminary data.</text>
</comment>
<keyword evidence="3 5" id="KW-0378">Hydrolase</keyword>
<dbReference type="PIRSF" id="PIRSF025414">
    <property type="entry name" value="Alpha-L-arabinofuranosidase"/>
    <property type="match status" value="1"/>
</dbReference>
<keyword evidence="2" id="KW-0732">Signal</keyword>
<gene>
    <name evidence="6" type="ORF">ACH50_07600</name>
</gene>
<dbReference type="EMBL" id="LFEJ01000012">
    <property type="protein sequence ID" value="KMV35101.1"/>
    <property type="molecule type" value="Genomic_DNA"/>
</dbReference>
<dbReference type="OrthoDB" id="177947at2"/>
<dbReference type="Pfam" id="PF04616">
    <property type="entry name" value="Glyco_hydro_43"/>
    <property type="match status" value="1"/>
</dbReference>
<name>A0A0J8VPJ1_9ENTR</name>
<organism evidence="6 7">
    <name type="scientific">Franconibacter pulveris</name>
    <dbReference type="NCBI Taxonomy" id="435910"/>
    <lineage>
        <taxon>Bacteria</taxon>
        <taxon>Pseudomonadati</taxon>
        <taxon>Pseudomonadota</taxon>
        <taxon>Gammaproteobacteria</taxon>
        <taxon>Enterobacterales</taxon>
        <taxon>Enterobacteriaceae</taxon>
        <taxon>Franconibacter</taxon>
    </lineage>
</organism>
<accession>A0A0J8VPJ1</accession>
<proteinExistence type="inferred from homology"/>
<evidence type="ECO:0000256" key="2">
    <source>
        <dbReference type="ARBA" id="ARBA00022729"/>
    </source>
</evidence>
<evidence type="ECO:0000313" key="7">
    <source>
        <dbReference type="Proteomes" id="UP000037315"/>
    </source>
</evidence>
<dbReference type="InterPro" id="IPR023296">
    <property type="entry name" value="Glyco_hydro_beta-prop_sf"/>
</dbReference>
<dbReference type="RefSeq" id="WP_048887710.1">
    <property type="nucleotide sequence ID" value="NZ_LFEJ01000012.1"/>
</dbReference>
<dbReference type="GO" id="GO:0005975">
    <property type="term" value="P:carbohydrate metabolic process"/>
    <property type="evidence" value="ECO:0007669"/>
    <property type="project" value="InterPro"/>
</dbReference>
<evidence type="ECO:0000313" key="6">
    <source>
        <dbReference type="EMBL" id="KMV35101.1"/>
    </source>
</evidence>
<dbReference type="SUPFAM" id="SSF75005">
    <property type="entry name" value="Arabinanase/levansucrase/invertase"/>
    <property type="match status" value="1"/>
</dbReference>
<keyword evidence="7" id="KW-1185">Reference proteome</keyword>